<dbReference type="InterPro" id="IPR009875">
    <property type="entry name" value="PilZ_domain"/>
</dbReference>
<gene>
    <name evidence="2" type="ORF">F7O84_08395</name>
</gene>
<evidence type="ECO:0000313" key="2">
    <source>
        <dbReference type="EMBL" id="KAB1437612.1"/>
    </source>
</evidence>
<dbReference type="GO" id="GO:0035438">
    <property type="term" value="F:cyclic-di-GMP binding"/>
    <property type="evidence" value="ECO:0007669"/>
    <property type="project" value="InterPro"/>
</dbReference>
<dbReference type="Pfam" id="PF07238">
    <property type="entry name" value="PilZ"/>
    <property type="match status" value="1"/>
</dbReference>
<dbReference type="EMBL" id="WAGX01000005">
    <property type="protein sequence ID" value="KAB1437612.1"/>
    <property type="molecule type" value="Genomic_DNA"/>
</dbReference>
<feature type="domain" description="PilZ" evidence="1">
    <location>
        <begin position="100"/>
        <end position="187"/>
    </location>
</feature>
<proteinExistence type="predicted"/>
<reference evidence="2 3" key="2">
    <citation type="submission" date="2020-02" db="EMBL/GenBank/DDBJ databases">
        <title>Candidatus Galacturonibacter soehngenii shows hetero-acetogenic catabolism of galacturonic acid but lacks a canonical carbon monoxide dehydrogenase/acetyl-CoA synthase complex.</title>
        <authorList>
            <person name="Diender M."/>
            <person name="Stouten G.R."/>
            <person name="Petersen J.F."/>
            <person name="Nielsen P.H."/>
            <person name="Dueholm M.S."/>
            <person name="Pronk J.T."/>
            <person name="Van Loosdrecht M.C.M."/>
        </authorList>
    </citation>
    <scope>NUCLEOTIDE SEQUENCE [LARGE SCALE GENOMIC DNA]</scope>
    <source>
        <strain evidence="2">GalUA</strain>
    </source>
</reference>
<organism evidence="2 3">
    <name type="scientific">Candidatus Galacturonatibacter soehngenii</name>
    <dbReference type="NCBI Taxonomy" id="2307010"/>
    <lineage>
        <taxon>Bacteria</taxon>
        <taxon>Bacillati</taxon>
        <taxon>Bacillota</taxon>
        <taxon>Clostridia</taxon>
        <taxon>Lachnospirales</taxon>
        <taxon>Lachnospiraceae</taxon>
        <taxon>Candidatus Galacturonatibacter</taxon>
    </lineage>
</organism>
<dbReference type="AlphaFoldDB" id="A0A7V7QJ74"/>
<accession>A0A7V7QJ74</accession>
<sequence>MKLIDLRENTKIQIEVSFKENKLQYEAVTKFSAFDGIFIEPIKQDGKMLDFNTGKLRISVTADIEGGQPVIWRECVIKGVKYKNEVYHMITSPKSGLQINRRGRFRLEMGYTGTARVGANKGTINVVVHDLSASGFSFTTEKDIENFNEEVHLVFIDSDNGTTFNFVGEIVRKQEWNNNRFLYGCKFGAVNRMVEYYIAKKQRELISIKSLNSKNIIELKE</sequence>
<dbReference type="OrthoDB" id="2055042at2"/>
<evidence type="ECO:0000259" key="1">
    <source>
        <dbReference type="Pfam" id="PF07238"/>
    </source>
</evidence>
<dbReference type="RefSeq" id="WP_151144138.1">
    <property type="nucleotide sequence ID" value="NZ_WAGX01000005.1"/>
</dbReference>
<reference evidence="2 3" key="1">
    <citation type="submission" date="2019-09" db="EMBL/GenBank/DDBJ databases">
        <authorList>
            <person name="Valk L.C."/>
        </authorList>
    </citation>
    <scope>NUCLEOTIDE SEQUENCE [LARGE SCALE GENOMIC DNA]</scope>
    <source>
        <strain evidence="2">GalUA</strain>
    </source>
</reference>
<dbReference type="Gene3D" id="2.40.10.220">
    <property type="entry name" value="predicted glycosyltransferase like domains"/>
    <property type="match status" value="1"/>
</dbReference>
<comment type="caution">
    <text evidence="2">The sequence shown here is derived from an EMBL/GenBank/DDBJ whole genome shotgun (WGS) entry which is preliminary data.</text>
</comment>
<evidence type="ECO:0000313" key="3">
    <source>
        <dbReference type="Proteomes" id="UP000461768"/>
    </source>
</evidence>
<dbReference type="Proteomes" id="UP000461768">
    <property type="component" value="Unassembled WGS sequence"/>
</dbReference>
<dbReference type="SUPFAM" id="SSF141371">
    <property type="entry name" value="PilZ domain-like"/>
    <property type="match status" value="1"/>
</dbReference>
<protein>
    <submittedName>
        <fullName evidence="2">PilZ domain-containing protein</fullName>
    </submittedName>
</protein>
<keyword evidence="3" id="KW-1185">Reference proteome</keyword>
<name>A0A7V7QJ74_9FIRM</name>